<organism evidence="3 4">
    <name type="scientific">Parthenolecanium corni</name>
    <dbReference type="NCBI Taxonomy" id="536013"/>
    <lineage>
        <taxon>Eukaryota</taxon>
        <taxon>Metazoa</taxon>
        <taxon>Ecdysozoa</taxon>
        <taxon>Arthropoda</taxon>
        <taxon>Hexapoda</taxon>
        <taxon>Insecta</taxon>
        <taxon>Pterygota</taxon>
        <taxon>Neoptera</taxon>
        <taxon>Paraneoptera</taxon>
        <taxon>Hemiptera</taxon>
        <taxon>Sternorrhyncha</taxon>
        <taxon>Coccoidea</taxon>
        <taxon>Coccidae</taxon>
        <taxon>Parthenolecanium</taxon>
    </lineage>
</organism>
<dbReference type="Proteomes" id="UP001367676">
    <property type="component" value="Unassembled WGS sequence"/>
</dbReference>
<dbReference type="PANTHER" id="PTHR10380">
    <property type="entry name" value="CUTICLE PROTEIN"/>
    <property type="match status" value="1"/>
</dbReference>
<reference evidence="3 4" key="1">
    <citation type="submission" date="2024-03" db="EMBL/GenBank/DDBJ databases">
        <title>Adaptation during the transition from Ophiocordyceps entomopathogen to insect associate is accompanied by gene loss and intensified selection.</title>
        <authorList>
            <person name="Ward C.M."/>
            <person name="Onetto C.A."/>
            <person name="Borneman A.R."/>
        </authorList>
    </citation>
    <scope>NUCLEOTIDE SEQUENCE [LARGE SCALE GENOMIC DNA]</scope>
    <source>
        <strain evidence="3">AWRI1</strain>
        <tissue evidence="3">Single Adult Female</tissue>
    </source>
</reference>
<dbReference type="Pfam" id="PF00379">
    <property type="entry name" value="Chitin_bind_4"/>
    <property type="match status" value="1"/>
</dbReference>
<evidence type="ECO:0000256" key="1">
    <source>
        <dbReference type="ARBA" id="ARBA00022460"/>
    </source>
</evidence>
<protein>
    <recommendedName>
        <fullName evidence="5">Cuticle protein</fullName>
    </recommendedName>
</protein>
<accession>A0AAN9T8M9</accession>
<evidence type="ECO:0000313" key="4">
    <source>
        <dbReference type="Proteomes" id="UP001367676"/>
    </source>
</evidence>
<dbReference type="InterPro" id="IPR050468">
    <property type="entry name" value="Cuticle_Struct_Prot"/>
</dbReference>
<dbReference type="InterPro" id="IPR000618">
    <property type="entry name" value="Insect_cuticle"/>
</dbReference>
<dbReference type="AlphaFoldDB" id="A0AAN9T8M9"/>
<evidence type="ECO:0000313" key="3">
    <source>
        <dbReference type="EMBL" id="KAK7576026.1"/>
    </source>
</evidence>
<keyword evidence="4" id="KW-1185">Reference proteome</keyword>
<sequence>MPIYNQPQAVLGLCVASCLAEPSIGYSYSAYAPLSHGYPLYSPYYAKSAYPFYYNQPYSVISTHAPLELKSQYQTSDIYGQTSYGHSEPQQAHHAVQDVHGNKVGSYSYVKPDGQIHQTSYVADADGYRVTSNDLPVAPAAHVAHPAHVVPVAAVPHLDVPVVPQETPEVIAAKEAHFAAHAKALAQTHSLYKRSIYSYASPVVTPNGYISDTPEVSAAKAAHFAEHAKRGNHYVAPYAASAYYSPYTHTPVVTPEGYLADTPEVAAAKAAHFAEKAKVASHYSPVPYDSHPVSYASHPVSYASHPVSYASHPVVGADGHILDTPEVAAAKSAHYSEYAAAAARSAAPAAVSYHSGAYPVYASHSPSYYAAPPVVLPDGHLADTPDVAHAKAAHFAEYAKVASRQKRSLLPASYPIVSAVAPISYSSHPFYPFVKPATHTAIVHGPHAVSYTHQA</sequence>
<comment type="caution">
    <text evidence="3">The sequence shown here is derived from an EMBL/GenBank/DDBJ whole genome shotgun (WGS) entry which is preliminary data.</text>
</comment>
<dbReference type="GO" id="GO:0008010">
    <property type="term" value="F:structural constituent of chitin-based larval cuticle"/>
    <property type="evidence" value="ECO:0007669"/>
    <property type="project" value="TreeGrafter"/>
</dbReference>
<dbReference type="EMBL" id="JBBCAQ010000036">
    <property type="protein sequence ID" value="KAK7576026.1"/>
    <property type="molecule type" value="Genomic_DNA"/>
</dbReference>
<dbReference type="PROSITE" id="PS51155">
    <property type="entry name" value="CHIT_BIND_RR_2"/>
    <property type="match status" value="1"/>
</dbReference>
<dbReference type="PANTHER" id="PTHR10380:SF196">
    <property type="entry name" value="CUTICULAR PROTEIN 72EA"/>
    <property type="match status" value="1"/>
</dbReference>
<dbReference type="GO" id="GO:0062129">
    <property type="term" value="C:chitin-based extracellular matrix"/>
    <property type="evidence" value="ECO:0007669"/>
    <property type="project" value="TreeGrafter"/>
</dbReference>
<proteinExistence type="predicted"/>
<gene>
    <name evidence="3" type="ORF">V9T40_012312</name>
</gene>
<evidence type="ECO:0008006" key="5">
    <source>
        <dbReference type="Google" id="ProtNLM"/>
    </source>
</evidence>
<dbReference type="PROSITE" id="PS00233">
    <property type="entry name" value="CHIT_BIND_RR_1"/>
    <property type="match status" value="1"/>
</dbReference>
<name>A0AAN9T8M9_9HEMI</name>
<dbReference type="InterPro" id="IPR031311">
    <property type="entry name" value="CHIT_BIND_RR_consensus"/>
</dbReference>
<evidence type="ECO:0000256" key="2">
    <source>
        <dbReference type="PROSITE-ProRule" id="PRU00497"/>
    </source>
</evidence>
<keyword evidence="1 2" id="KW-0193">Cuticle</keyword>